<evidence type="ECO:0000256" key="2">
    <source>
        <dbReference type="ARBA" id="ARBA00016549"/>
    </source>
</evidence>
<sequence length="262" mass="27607">MSDNTQTVAEQLKAFEGQLLGLIPVDRIRAVSFPRPAPDIIERYKRLPDLTSSIADILDQFGVDSAIPTTLLAPLAPGQRMVGPAVTVKHGPARFNAGYNVANRTSPQLGAVDEVTLSRAGDVMVIDGSAVPTASNIGGIMATAVAAKGFAGVVVDGCVRDVENMKRMGLPVWARGATPRTGKHRMELVEFNGKVDVAGVQVLPGDLVLGDSDGVIIVPYDLCEEVLLRAEQVAEKEKVLLGAIESGASAKESASIISPDKW</sequence>
<feature type="binding site" evidence="5">
    <location>
        <begin position="138"/>
        <end position="141"/>
    </location>
    <ligand>
        <name>substrate</name>
    </ligand>
</feature>
<evidence type="ECO:0000313" key="6">
    <source>
        <dbReference type="EMBL" id="WLS00023.1"/>
    </source>
</evidence>
<dbReference type="CDD" id="cd16841">
    <property type="entry name" value="RraA_family"/>
    <property type="match status" value="1"/>
</dbReference>
<keyword evidence="5" id="KW-0479">Metal-binding</keyword>
<dbReference type="Gene3D" id="3.50.30.40">
    <property type="entry name" value="Ribonuclease E inhibitor RraA/RraA-like"/>
    <property type="match status" value="1"/>
</dbReference>
<dbReference type="InterPro" id="IPR036704">
    <property type="entry name" value="RraA/RraA-like_sf"/>
</dbReference>
<dbReference type="GO" id="GO:0046872">
    <property type="term" value="F:metal ion binding"/>
    <property type="evidence" value="ECO:0007669"/>
    <property type="project" value="UniProtKB-KW"/>
</dbReference>
<geneLocation type="plasmid" evidence="6 7">
    <name>unnamed1</name>
</geneLocation>
<organism evidence="6 7">
    <name type="scientific">Shinella sumterensis</name>
    <dbReference type="NCBI Taxonomy" id="1967501"/>
    <lineage>
        <taxon>Bacteria</taxon>
        <taxon>Pseudomonadati</taxon>
        <taxon>Pseudomonadota</taxon>
        <taxon>Alphaproteobacteria</taxon>
        <taxon>Hyphomicrobiales</taxon>
        <taxon>Rhizobiaceae</taxon>
        <taxon>Shinella</taxon>
    </lineage>
</organism>
<dbReference type="EMBL" id="CP132303">
    <property type="protein sequence ID" value="WLS00023.1"/>
    <property type="molecule type" value="Genomic_DNA"/>
</dbReference>
<accession>A0AA50H986</accession>
<dbReference type="SUPFAM" id="SSF89562">
    <property type="entry name" value="RraA-like"/>
    <property type="match status" value="1"/>
</dbReference>
<proteinExistence type="predicted"/>
<dbReference type="AlphaFoldDB" id="A0AA50H986"/>
<gene>
    <name evidence="6" type="ORF">Q9313_18225</name>
</gene>
<dbReference type="Proteomes" id="UP001234585">
    <property type="component" value="Plasmid unnamed1"/>
</dbReference>
<keyword evidence="7" id="KW-1185">Reference proteome</keyword>
<evidence type="ECO:0000256" key="5">
    <source>
        <dbReference type="PIRSR" id="PIRSR605493-1"/>
    </source>
</evidence>
<name>A0AA50H986_9HYPH</name>
<evidence type="ECO:0000256" key="4">
    <source>
        <dbReference type="ARBA" id="ARBA00030169"/>
    </source>
</evidence>
<keyword evidence="6" id="KW-0614">Plasmid</keyword>
<evidence type="ECO:0000256" key="1">
    <source>
        <dbReference type="ARBA" id="ARBA00001968"/>
    </source>
</evidence>
<feature type="binding site" evidence="5">
    <location>
        <position position="161"/>
    </location>
    <ligand>
        <name>Mg(2+)</name>
        <dbReference type="ChEBI" id="CHEBI:18420"/>
    </ligand>
</feature>
<dbReference type="PANTHER" id="PTHR33254">
    <property type="entry name" value="4-HYDROXY-4-METHYL-2-OXOGLUTARATE ALDOLASE 3-RELATED"/>
    <property type="match status" value="1"/>
</dbReference>
<dbReference type="Pfam" id="PF03737">
    <property type="entry name" value="RraA-like"/>
    <property type="match status" value="1"/>
</dbReference>
<dbReference type="RefSeq" id="WP_306039429.1">
    <property type="nucleotide sequence ID" value="NZ_CP132303.1"/>
</dbReference>
<reference evidence="6 7" key="1">
    <citation type="submission" date="2023-08" db="EMBL/GenBank/DDBJ databases">
        <title>Pathogen: clinical or host-associated sample.</title>
        <authorList>
            <person name="Hergert J."/>
            <person name="Casey R."/>
            <person name="Wagner J."/>
            <person name="Young E.L."/>
            <person name="Oakeson K.F."/>
        </authorList>
    </citation>
    <scope>NUCLEOTIDE SEQUENCE [LARGE SCALE GENOMIC DNA]</scope>
    <source>
        <strain evidence="6 7">1760953</strain>
        <plasmid evidence="6 7">unnamed1</plasmid>
    </source>
</reference>
<dbReference type="PANTHER" id="PTHR33254:SF4">
    <property type="entry name" value="4-HYDROXY-4-METHYL-2-OXOGLUTARATE ALDOLASE 3-RELATED"/>
    <property type="match status" value="1"/>
</dbReference>
<feature type="binding site" evidence="5">
    <location>
        <position position="160"/>
    </location>
    <ligand>
        <name>substrate</name>
    </ligand>
</feature>
<evidence type="ECO:0000256" key="3">
    <source>
        <dbReference type="ARBA" id="ARBA00029596"/>
    </source>
</evidence>
<dbReference type="InterPro" id="IPR005493">
    <property type="entry name" value="RraA/RraA-like"/>
</dbReference>
<keyword evidence="5" id="KW-0460">Magnesium</keyword>
<protein>
    <recommendedName>
        <fullName evidence="2">Putative 4-hydroxy-4-methyl-2-oxoglutarate aldolase</fullName>
    </recommendedName>
    <alternativeName>
        <fullName evidence="3">Regulator of ribonuclease activity homolog</fullName>
    </alternativeName>
    <alternativeName>
        <fullName evidence="4">RraA-like protein</fullName>
    </alternativeName>
</protein>
<evidence type="ECO:0000313" key="7">
    <source>
        <dbReference type="Proteomes" id="UP001234585"/>
    </source>
</evidence>
<comment type="cofactor">
    <cofactor evidence="5">
        <name>Mg(2+)</name>
        <dbReference type="ChEBI" id="CHEBI:18420"/>
    </cofactor>
</comment>
<comment type="cofactor">
    <cofactor evidence="1">
        <name>a divalent metal cation</name>
        <dbReference type="ChEBI" id="CHEBI:60240"/>
    </cofactor>
</comment>